<feature type="chain" id="PRO_5047461595" description="Secreted protein" evidence="1">
    <location>
        <begin position="28"/>
        <end position="115"/>
    </location>
</feature>
<sequence length="115" mass="12032">MRRALTSLGVLLATTPLVIAPGLPATAATGTLVVQADGAVVTTLTNPKQGCYELPEFSLLTRVSLENKTDTEMVLHSGLGCKRGLLRAATRLRPGTTRERTLTGTYSIAVKAAPA</sequence>
<proteinExistence type="predicted"/>
<evidence type="ECO:0008006" key="4">
    <source>
        <dbReference type="Google" id="ProtNLM"/>
    </source>
</evidence>
<dbReference type="RefSeq" id="WP_380757716.1">
    <property type="nucleotide sequence ID" value="NZ_JBHSRF010000044.1"/>
</dbReference>
<protein>
    <recommendedName>
        <fullName evidence="4">Secreted protein</fullName>
    </recommendedName>
</protein>
<dbReference type="Proteomes" id="UP001596137">
    <property type="component" value="Unassembled WGS sequence"/>
</dbReference>
<keyword evidence="1" id="KW-0732">Signal</keyword>
<evidence type="ECO:0000313" key="3">
    <source>
        <dbReference type="Proteomes" id="UP001596137"/>
    </source>
</evidence>
<name>A0ABW1NNU6_9ACTN</name>
<keyword evidence="3" id="KW-1185">Reference proteome</keyword>
<reference evidence="3" key="1">
    <citation type="journal article" date="2019" name="Int. J. Syst. Evol. Microbiol.">
        <title>The Global Catalogue of Microorganisms (GCM) 10K type strain sequencing project: providing services to taxonomists for standard genome sequencing and annotation.</title>
        <authorList>
            <consortium name="The Broad Institute Genomics Platform"/>
            <consortium name="The Broad Institute Genome Sequencing Center for Infectious Disease"/>
            <person name="Wu L."/>
            <person name="Ma J."/>
        </authorList>
    </citation>
    <scope>NUCLEOTIDE SEQUENCE [LARGE SCALE GENOMIC DNA]</scope>
    <source>
        <strain evidence="3">JCM 30346</strain>
    </source>
</reference>
<comment type="caution">
    <text evidence="2">The sequence shown here is derived from an EMBL/GenBank/DDBJ whole genome shotgun (WGS) entry which is preliminary data.</text>
</comment>
<accession>A0ABW1NNU6</accession>
<gene>
    <name evidence="2" type="ORF">ACFP1K_25520</name>
</gene>
<organism evidence="2 3">
    <name type="scientific">Sphaerisporangium aureirubrum</name>
    <dbReference type="NCBI Taxonomy" id="1544736"/>
    <lineage>
        <taxon>Bacteria</taxon>
        <taxon>Bacillati</taxon>
        <taxon>Actinomycetota</taxon>
        <taxon>Actinomycetes</taxon>
        <taxon>Streptosporangiales</taxon>
        <taxon>Streptosporangiaceae</taxon>
        <taxon>Sphaerisporangium</taxon>
    </lineage>
</organism>
<evidence type="ECO:0000256" key="1">
    <source>
        <dbReference type="SAM" id="SignalP"/>
    </source>
</evidence>
<evidence type="ECO:0000313" key="2">
    <source>
        <dbReference type="EMBL" id="MFC6084543.1"/>
    </source>
</evidence>
<feature type="signal peptide" evidence="1">
    <location>
        <begin position="1"/>
        <end position="27"/>
    </location>
</feature>
<dbReference type="EMBL" id="JBHSRF010000044">
    <property type="protein sequence ID" value="MFC6084543.1"/>
    <property type="molecule type" value="Genomic_DNA"/>
</dbReference>